<evidence type="ECO:0008006" key="5">
    <source>
        <dbReference type="Google" id="ProtNLM"/>
    </source>
</evidence>
<organism evidence="1 3">
    <name type="scientific">Leuconostoc inhae</name>
    <dbReference type="NCBI Taxonomy" id="178001"/>
    <lineage>
        <taxon>Bacteria</taxon>
        <taxon>Bacillati</taxon>
        <taxon>Bacillota</taxon>
        <taxon>Bacilli</taxon>
        <taxon>Lactobacillales</taxon>
        <taxon>Lactobacillaceae</taxon>
        <taxon>Leuconostoc</taxon>
    </lineage>
</organism>
<evidence type="ECO:0000313" key="4">
    <source>
        <dbReference type="Proteomes" id="UP000199047"/>
    </source>
</evidence>
<protein>
    <recommendedName>
        <fullName evidence="5">AttH domain-containing protein</fullName>
    </recommendedName>
</protein>
<dbReference type="CDD" id="cd22187">
    <property type="entry name" value="asqI-like"/>
    <property type="match status" value="1"/>
</dbReference>
<dbReference type="Gene3D" id="2.40.370.10">
    <property type="entry name" value="AttH-like domain"/>
    <property type="match status" value="1"/>
</dbReference>
<keyword evidence="4" id="KW-1185">Reference proteome</keyword>
<dbReference type="SUPFAM" id="SSF159245">
    <property type="entry name" value="AttH-like"/>
    <property type="match status" value="1"/>
</dbReference>
<proteinExistence type="predicted"/>
<gene>
    <name evidence="2" type="ORF">KSL4_0742</name>
    <name evidence="1" type="ORF">PL111_1124</name>
</gene>
<dbReference type="InterPro" id="IPR023374">
    <property type="entry name" value="AttH-like_dom_sf"/>
</dbReference>
<reference evidence="3 4" key="1">
    <citation type="submission" date="2015-12" db="EMBL/GenBank/DDBJ databases">
        <authorList>
            <person name="Andreevskaya M."/>
        </authorList>
    </citation>
    <scope>NUCLEOTIDE SEQUENCE [LARGE SCALE GENOMIC DNA]</scope>
    <source>
        <strain evidence="2 4">KSL4-2</strain>
        <strain evidence="1 3">PL111</strain>
    </source>
</reference>
<dbReference type="RefSeq" id="WP_060391581.1">
    <property type="nucleotide sequence ID" value="NZ_FBSX01000004.1"/>
</dbReference>
<dbReference type="Proteomes" id="UP000199047">
    <property type="component" value="Unassembled WGS sequence"/>
</dbReference>
<accession>A0AAN2UEX4</accession>
<dbReference type="AlphaFoldDB" id="A0AAN2UEX4"/>
<comment type="caution">
    <text evidence="1">The sequence shown here is derived from an EMBL/GenBank/DDBJ whole genome shotgun (WGS) entry which is preliminary data.</text>
</comment>
<evidence type="ECO:0000313" key="3">
    <source>
        <dbReference type="Proteomes" id="UP000198868"/>
    </source>
</evidence>
<dbReference type="Proteomes" id="UP000198868">
    <property type="component" value="Unassembled WGS sequence"/>
</dbReference>
<sequence>MKKVIESGLAVTEKDYKALNLTTDIKLREDGIRTTGGPGTYEWWYFDTHLEDGSIMVIVFYTKPMFDVAGKLSPYANVTIDRPDGTHIEKDLYPQKDDFKFSDEKCDVIIGKNYFRGDLKKYQIHLEDDDLTVDVELTGTVPSWRPKTGYIYFGDNNEDYFAWLPSVPQGNVVTKIVQKNKEETIELTGIGYHDHNWGNQSMMSLMHHWYWGRCQIGEYTVISSYITAEKKYGYQEFPIFMIAKNGEILADNAPEYLNYTESNLQTDPTTGKPFYQTLTFDYNDPENHYKITYQQENTILQYKMIDGLSKPQKLAAKLAEFDGAYLRFSGASKLERIEDNQVVETVNSPAVWELMYFGKNI</sequence>
<name>A0AAN2UEX4_9LACO</name>
<dbReference type="EMBL" id="FBTU01000008">
    <property type="protein sequence ID" value="CUW07092.1"/>
    <property type="molecule type" value="Genomic_DNA"/>
</dbReference>
<dbReference type="EMBL" id="FBTB01000018">
    <property type="protein sequence ID" value="CUW14239.1"/>
    <property type="molecule type" value="Genomic_DNA"/>
</dbReference>
<evidence type="ECO:0000313" key="1">
    <source>
        <dbReference type="EMBL" id="CUW07092.1"/>
    </source>
</evidence>
<evidence type="ECO:0000313" key="2">
    <source>
        <dbReference type="EMBL" id="CUW14239.1"/>
    </source>
</evidence>